<evidence type="ECO:0000313" key="3">
    <source>
        <dbReference type="EMBL" id="TXD79071.1"/>
    </source>
</evidence>
<feature type="domain" description="Spore protein YkvP/CgeB glycosyl transferase-like" evidence="1">
    <location>
        <begin position="186"/>
        <end position="337"/>
    </location>
</feature>
<dbReference type="RefSeq" id="WP_086498303.1">
    <property type="nucleotide sequence ID" value="NZ_MSSV01000002.1"/>
</dbReference>
<evidence type="ECO:0000313" key="5">
    <source>
        <dbReference type="Proteomes" id="UP000321927"/>
    </source>
</evidence>
<dbReference type="EMBL" id="VORV01000003">
    <property type="protein sequence ID" value="TXD79071.1"/>
    <property type="molecule type" value="Genomic_DNA"/>
</dbReference>
<dbReference type="EMBL" id="QKZU01000006">
    <property type="protein sequence ID" value="PZX57807.1"/>
    <property type="molecule type" value="Genomic_DNA"/>
</dbReference>
<dbReference type="Proteomes" id="UP000249115">
    <property type="component" value="Unassembled WGS sequence"/>
</dbReference>
<name>A0A2W7RR36_9BACT</name>
<reference evidence="2 4" key="1">
    <citation type="submission" date="2018-06" db="EMBL/GenBank/DDBJ databases">
        <title>Genomic Encyclopedia of Archaeal and Bacterial Type Strains, Phase II (KMG-II): from individual species to whole genera.</title>
        <authorList>
            <person name="Goeker M."/>
        </authorList>
    </citation>
    <scope>NUCLEOTIDE SEQUENCE [LARGE SCALE GENOMIC DNA]</scope>
    <source>
        <strain evidence="2 4">DSM 22686</strain>
    </source>
</reference>
<proteinExistence type="predicted"/>
<evidence type="ECO:0000313" key="4">
    <source>
        <dbReference type="Proteomes" id="UP000249115"/>
    </source>
</evidence>
<dbReference type="Pfam" id="PF13524">
    <property type="entry name" value="Glyco_trans_1_2"/>
    <property type="match status" value="1"/>
</dbReference>
<accession>A0A2W7RR36</accession>
<evidence type="ECO:0000259" key="1">
    <source>
        <dbReference type="Pfam" id="PF13524"/>
    </source>
</evidence>
<dbReference type="OrthoDB" id="110463at2"/>
<evidence type="ECO:0000313" key="2">
    <source>
        <dbReference type="EMBL" id="PZX57807.1"/>
    </source>
</evidence>
<reference evidence="3 5" key="2">
    <citation type="submission" date="2019-08" db="EMBL/GenBank/DDBJ databases">
        <title>Genome of Algoriphagus ratkowskyi IC026.</title>
        <authorList>
            <person name="Bowman J.P."/>
        </authorList>
    </citation>
    <scope>NUCLEOTIDE SEQUENCE [LARGE SCALE GENOMIC DNA]</scope>
    <source>
        <strain evidence="3 5">IC026</strain>
    </source>
</reference>
<dbReference type="AlphaFoldDB" id="A0A2W7RR36"/>
<gene>
    <name evidence="3" type="ORF">ESW18_06015</name>
    <name evidence="2" type="ORF">LV84_01936</name>
</gene>
<dbReference type="SUPFAM" id="SSF53756">
    <property type="entry name" value="UDP-Glycosyltransferase/glycogen phosphorylase"/>
    <property type="match status" value="1"/>
</dbReference>
<keyword evidence="5" id="KW-1185">Reference proteome</keyword>
<dbReference type="InterPro" id="IPR055259">
    <property type="entry name" value="YkvP/CgeB_Glyco_trans-like"/>
</dbReference>
<sequence length="341" mass="38652">MKTLCIGPIWRGSNAGGLFKAMARQGVLIEVVDEFYYIPLSPVTLKAKIISKLARKLYINDYNEAIIDAFNKITPDYVFVYKGAFIYPKTLEFIKNKNIPIFNFYPDVSIHTHGNLLKDSMRLYDKIFTTKSFGKDDYIKQLGVEKVVFIPHGFDPEIHRPVSFENIPKSFFCDVSFIGTFSPKKEAILAQIVEKMPSVNFKIWGTQWEKSSKSILKSKIQDQGIFGDLYAAAINGSKINLGILSERVGGASSGDLITSRTFHIPGAGGFLIHEKNHESVKYFQEGVEADFFESAEDLADKILFYLNNESKRDQIRNAGFIRAQKEHSLDCRAKLLLENFN</sequence>
<comment type="caution">
    <text evidence="2">The sequence shown here is derived from an EMBL/GenBank/DDBJ whole genome shotgun (WGS) entry which is preliminary data.</text>
</comment>
<organism evidence="2 4">
    <name type="scientific">Algoriphagus ratkowskyi</name>
    <dbReference type="NCBI Taxonomy" id="57028"/>
    <lineage>
        <taxon>Bacteria</taxon>
        <taxon>Pseudomonadati</taxon>
        <taxon>Bacteroidota</taxon>
        <taxon>Cytophagia</taxon>
        <taxon>Cytophagales</taxon>
        <taxon>Cyclobacteriaceae</taxon>
        <taxon>Algoriphagus</taxon>
    </lineage>
</organism>
<protein>
    <submittedName>
        <fullName evidence="3">Glycosyltransferase</fullName>
    </submittedName>
    <submittedName>
        <fullName evidence="2">Spore maturation protein CgeB</fullName>
    </submittedName>
</protein>
<dbReference type="Proteomes" id="UP000321927">
    <property type="component" value="Unassembled WGS sequence"/>
</dbReference>